<evidence type="ECO:0000256" key="1">
    <source>
        <dbReference type="SAM" id="MobiDB-lite"/>
    </source>
</evidence>
<comment type="caution">
    <text evidence="2">The sequence shown here is derived from an EMBL/GenBank/DDBJ whole genome shotgun (WGS) entry which is preliminary data.</text>
</comment>
<dbReference type="OrthoDB" id="2375172at2759"/>
<sequence>MNTLLINCLAVDDYSNENALELRVNENETIGNFIETIKESNKSNIGFNNVKFLKVASDKLSDKLAFLEDNPYANIKEILGGEELNANKTTVLEYFDTGNYYIIIIPSYPRFTFKKCADEKKLVPGDKIFYQYSNGYLMSEIINTSNKLQIKCIKNYKEYFLDSFSKFIKLAISPSNIESKNWRNLWVELYESKERLIWRDFRHRVLNEGNGMVELYFSIFYLTLVMCGSIINVMDTTNQKRIFISQQTGENLASRFWNTIYLNIDKIIPLPKKMKETRDSNDTDYNRIHLGKPTVSIINGDNTKRIDASSFFSTNATLSRGTSADTHSKAEYLYNKLVSKKDAIDCIFESQPVCAIGPYFHENNTFPFIACWGIESLGQQTVEKLEKLFDYKFKVVFHQITEPDHCGNELSSNSGASGRLGKNRKDNHGSSNNSGDRKFISVMSKASVESEDHSHIQNFDIDLFLHAEIEESIKIPQFFIDINVNKCETNFMLSEIWKELSNVGQGYSLESVKIIISPISDVPENVEHVGKVELWATPTIAKIGYQIKKSKSTKKLSDEWTLKTRGNIIKWLYKKSNNDIKLSFAPGHHDCSGFIDSEHLCGFRITVIQVFKFMVYRNIISSFGNRKPKLIMCPQISHNLEITFNDLKDFNKKFAKLLSS</sequence>
<dbReference type="Proteomes" id="UP000615446">
    <property type="component" value="Unassembled WGS sequence"/>
</dbReference>
<proteinExistence type="predicted"/>
<accession>A0A8H3KWM2</accession>
<dbReference type="EMBL" id="BLAL01000030">
    <property type="protein sequence ID" value="GES77292.1"/>
    <property type="molecule type" value="Genomic_DNA"/>
</dbReference>
<evidence type="ECO:0000313" key="3">
    <source>
        <dbReference type="Proteomes" id="UP000615446"/>
    </source>
</evidence>
<dbReference type="AlphaFoldDB" id="A0A8H3KWM2"/>
<protein>
    <submittedName>
        <fullName evidence="2">Uncharacterized protein</fullName>
    </submittedName>
</protein>
<evidence type="ECO:0000313" key="2">
    <source>
        <dbReference type="EMBL" id="GES77292.1"/>
    </source>
</evidence>
<reference evidence="2" key="1">
    <citation type="submission" date="2019-10" db="EMBL/GenBank/DDBJ databases">
        <title>Conservation and host-specific expression of non-tandemly repeated heterogenous ribosome RNA gene in arbuscular mycorrhizal fungi.</title>
        <authorList>
            <person name="Maeda T."/>
            <person name="Kobayashi Y."/>
            <person name="Nakagawa T."/>
            <person name="Ezawa T."/>
            <person name="Yamaguchi K."/>
            <person name="Bino T."/>
            <person name="Nishimoto Y."/>
            <person name="Shigenobu S."/>
            <person name="Kawaguchi M."/>
        </authorList>
    </citation>
    <scope>NUCLEOTIDE SEQUENCE</scope>
    <source>
        <strain evidence="2">HR1</strain>
    </source>
</reference>
<organism evidence="2 3">
    <name type="scientific">Rhizophagus clarus</name>
    <dbReference type="NCBI Taxonomy" id="94130"/>
    <lineage>
        <taxon>Eukaryota</taxon>
        <taxon>Fungi</taxon>
        <taxon>Fungi incertae sedis</taxon>
        <taxon>Mucoromycota</taxon>
        <taxon>Glomeromycotina</taxon>
        <taxon>Glomeromycetes</taxon>
        <taxon>Glomerales</taxon>
        <taxon>Glomeraceae</taxon>
        <taxon>Rhizophagus</taxon>
    </lineage>
</organism>
<name>A0A8H3KWM2_9GLOM</name>
<feature type="region of interest" description="Disordered" evidence="1">
    <location>
        <begin position="407"/>
        <end position="437"/>
    </location>
</feature>
<gene>
    <name evidence="2" type="ORF">RCL2_000467600</name>
</gene>